<organism evidence="4">
    <name type="scientific">Fagus sylvatica</name>
    <name type="common">Beechnut</name>
    <dbReference type="NCBI Taxonomy" id="28930"/>
    <lineage>
        <taxon>Eukaryota</taxon>
        <taxon>Viridiplantae</taxon>
        <taxon>Streptophyta</taxon>
        <taxon>Embryophyta</taxon>
        <taxon>Tracheophyta</taxon>
        <taxon>Spermatophyta</taxon>
        <taxon>Magnoliopsida</taxon>
        <taxon>eudicotyledons</taxon>
        <taxon>Gunneridae</taxon>
        <taxon>Pentapetalae</taxon>
        <taxon>rosids</taxon>
        <taxon>fabids</taxon>
        <taxon>Fagales</taxon>
        <taxon>Fagaceae</taxon>
        <taxon>Fagus</taxon>
    </lineage>
</organism>
<reference evidence="4" key="1">
    <citation type="submission" date="2018-02" db="EMBL/GenBank/DDBJ databases">
        <authorList>
            <person name="Cohen D.B."/>
            <person name="Kent A.D."/>
        </authorList>
    </citation>
    <scope>NUCLEOTIDE SEQUENCE</scope>
</reference>
<dbReference type="InterPro" id="IPR012337">
    <property type="entry name" value="RNaseH-like_sf"/>
</dbReference>
<dbReference type="PANTHER" id="PTHR11439">
    <property type="entry name" value="GAG-POL-RELATED RETROTRANSPOSON"/>
    <property type="match status" value="1"/>
</dbReference>
<feature type="domain" description="Reverse transcriptase Ty1/copia-type" evidence="2">
    <location>
        <begin position="388"/>
        <end position="500"/>
    </location>
</feature>
<feature type="domain" description="Retroviral polymerase SH3-like" evidence="3">
    <location>
        <begin position="321"/>
        <end position="374"/>
    </location>
</feature>
<feature type="region of interest" description="Disordered" evidence="1">
    <location>
        <begin position="159"/>
        <end position="182"/>
    </location>
</feature>
<accession>A0A2N9J5H1</accession>
<evidence type="ECO:0000313" key="4">
    <source>
        <dbReference type="EMBL" id="SPD32078.1"/>
    </source>
</evidence>
<protein>
    <submittedName>
        <fullName evidence="4">Uncharacterized protein</fullName>
    </submittedName>
</protein>
<dbReference type="GO" id="GO:0003676">
    <property type="term" value="F:nucleic acid binding"/>
    <property type="evidence" value="ECO:0007669"/>
    <property type="project" value="InterPro"/>
</dbReference>
<proteinExistence type="predicted"/>
<evidence type="ECO:0000259" key="2">
    <source>
        <dbReference type="Pfam" id="PF07727"/>
    </source>
</evidence>
<evidence type="ECO:0000259" key="3">
    <source>
        <dbReference type="Pfam" id="PF25597"/>
    </source>
</evidence>
<dbReference type="Gene3D" id="3.30.420.10">
    <property type="entry name" value="Ribonuclease H-like superfamily/Ribonuclease H"/>
    <property type="match status" value="1"/>
</dbReference>
<dbReference type="Pfam" id="PF25597">
    <property type="entry name" value="SH3_retrovirus"/>
    <property type="match status" value="1"/>
</dbReference>
<evidence type="ECO:0000256" key="1">
    <source>
        <dbReference type="SAM" id="MobiDB-lite"/>
    </source>
</evidence>
<dbReference type="AlphaFoldDB" id="A0A2N9J5H1"/>
<sequence>MAINASIATVGLVKFDGTGNFGLWQRRAKDLLVQQGLVKALYRKTKKPKKMTDDEWEELDMKAVSTNRLLLIHEVMYDVMEKRSTAGIWLNLEKSDMLRIDIKFEDEDKAMMLLISLPASYEHLVMTLLYRKETLELEEISGALLGHYQRKHKNSAEGLAVKGYQDRGRKNDKDDKFARGRSKSKSKTIKNWFDTYSSVNCGFVRMDNDATCTIIGMRTIKIKMSDVLGAMFMMMGQKISSNVYKLLGNTILGGVAAVAESKDDDTLLWHMQLGHISEREVENQTGRKIKCLRTDNGTKYRDGDFLKFCEEHGIKRHFTVREDRSKLDPKSKKCIFLGFKKGVKRYKLWDLVAQKVVISRDVVFDEKSMTKAFKEEKSENPFTFQEAIDNSEKDKWMEVMWVFKKKEAVSEKEGERFKAQLVAKGYSQRHGIDYDEVFSPIVRHTSIRAVLTLVAHQDLELEQLDGKTAFLHGNLEEEIFMVQPKGFKKPGVENLVLQIEEVTLRAQMVLIFFCYCMWTMLIAAKSMCEVNRLKSLLHKEFEMKDLGAAKKIPDMEIRRDKEARKLWLSQKNYIKKCPKNEEEIENMSKVSYASAVGCLMYAMVYTRPDLAHAVRSAGRYFKVPAGTLMCRPVLQNVLEVPAGTSNPNQSAKYKLEVPAAGEVDNRRSTIGYVFTLSRGPICWKFTLQSIVAMSTTEAEYMAVAEVVKEALWLKRLVKELGLNQGGVQMHCDSQSAIYLAKNQVYHARTKHIDVRFHKIRELIVTRDIILEKVHTLENAADMLTKPITVAKSKQCLDLVNVSSL</sequence>
<gene>
    <name evidence="4" type="ORF">FSB_LOCUS59960</name>
</gene>
<dbReference type="InterPro" id="IPR013103">
    <property type="entry name" value="RVT_2"/>
</dbReference>
<dbReference type="InterPro" id="IPR057670">
    <property type="entry name" value="SH3_retrovirus"/>
</dbReference>
<dbReference type="InterPro" id="IPR036397">
    <property type="entry name" value="RNaseH_sf"/>
</dbReference>
<dbReference type="EMBL" id="OIVN01006387">
    <property type="protein sequence ID" value="SPD32078.1"/>
    <property type="molecule type" value="Genomic_DNA"/>
</dbReference>
<dbReference type="SUPFAM" id="SSF53098">
    <property type="entry name" value="Ribonuclease H-like"/>
    <property type="match status" value="1"/>
</dbReference>
<dbReference type="Pfam" id="PF14223">
    <property type="entry name" value="Retrotran_gag_2"/>
    <property type="match status" value="1"/>
</dbReference>
<dbReference type="CDD" id="cd09272">
    <property type="entry name" value="RNase_HI_RT_Ty1"/>
    <property type="match status" value="1"/>
</dbReference>
<dbReference type="Pfam" id="PF07727">
    <property type="entry name" value="RVT_2"/>
    <property type="match status" value="1"/>
</dbReference>
<feature type="compositionally biased region" description="Basic and acidic residues" evidence="1">
    <location>
        <begin position="164"/>
        <end position="178"/>
    </location>
</feature>
<name>A0A2N9J5H1_FAGSY</name>